<dbReference type="EMBL" id="JBAKIA010000004">
    <property type="protein sequence ID" value="MEJ8474111.1"/>
    <property type="molecule type" value="Genomic_DNA"/>
</dbReference>
<reference evidence="1 2" key="1">
    <citation type="submission" date="2024-02" db="EMBL/GenBank/DDBJ databases">
        <title>Roseibium algae sp. nov., isolated from marine alga (Grateloupia sp.), showing potential in myo-inositol conversion.</title>
        <authorList>
            <person name="Wang Y."/>
        </authorList>
    </citation>
    <scope>NUCLEOTIDE SEQUENCE [LARGE SCALE GENOMIC DNA]</scope>
    <source>
        <strain evidence="1 2">H3510</strain>
    </source>
</reference>
<name>A0ABU8TIY4_9HYPH</name>
<evidence type="ECO:0000313" key="2">
    <source>
        <dbReference type="Proteomes" id="UP001385499"/>
    </source>
</evidence>
<sequence length="100" mass="10877">MKRYQEFVQMPDDARLRQNYLSSHGLSESKLDALPPADKALHEEKIAELSDQTQISLAVANDAKGDTLSSPVLTLKAILQLGQVTEEEAQQVQGTSGLIG</sequence>
<protein>
    <submittedName>
        <fullName evidence="1">Uncharacterized protein</fullName>
    </submittedName>
</protein>
<evidence type="ECO:0000313" key="1">
    <source>
        <dbReference type="EMBL" id="MEJ8474111.1"/>
    </source>
</evidence>
<dbReference type="RefSeq" id="WP_340273817.1">
    <property type="nucleotide sequence ID" value="NZ_JBAKIA010000004.1"/>
</dbReference>
<proteinExistence type="predicted"/>
<dbReference type="Proteomes" id="UP001385499">
    <property type="component" value="Unassembled WGS sequence"/>
</dbReference>
<accession>A0ABU8TIY4</accession>
<comment type="caution">
    <text evidence="1">The sequence shown here is derived from an EMBL/GenBank/DDBJ whole genome shotgun (WGS) entry which is preliminary data.</text>
</comment>
<organism evidence="1 2">
    <name type="scientific">Roseibium algae</name>
    <dbReference type="NCBI Taxonomy" id="3123038"/>
    <lineage>
        <taxon>Bacteria</taxon>
        <taxon>Pseudomonadati</taxon>
        <taxon>Pseudomonadota</taxon>
        <taxon>Alphaproteobacteria</taxon>
        <taxon>Hyphomicrobiales</taxon>
        <taxon>Stappiaceae</taxon>
        <taxon>Roseibium</taxon>
    </lineage>
</organism>
<gene>
    <name evidence="1" type="ORF">V6575_08415</name>
</gene>
<keyword evidence="2" id="KW-1185">Reference proteome</keyword>